<feature type="transmembrane region" description="Helical" evidence="2">
    <location>
        <begin position="451"/>
        <end position="473"/>
    </location>
</feature>
<feature type="transmembrane region" description="Helical" evidence="2">
    <location>
        <begin position="379"/>
        <end position="399"/>
    </location>
</feature>
<feature type="transmembrane region" description="Helical" evidence="2">
    <location>
        <begin position="259"/>
        <end position="279"/>
    </location>
</feature>
<keyword evidence="2" id="KW-1133">Transmembrane helix</keyword>
<dbReference type="AlphaFoldDB" id="A0A8J3DJ71"/>
<name>A0A8J3DJ71_9BACT</name>
<reference evidence="3" key="2">
    <citation type="submission" date="2020-09" db="EMBL/GenBank/DDBJ databases">
        <authorList>
            <person name="Sun Q."/>
            <person name="Kim S."/>
        </authorList>
    </citation>
    <scope>NUCLEOTIDE SEQUENCE</scope>
    <source>
        <strain evidence="3">KCTC 12870</strain>
    </source>
</reference>
<dbReference type="Gene3D" id="1.20.1250.20">
    <property type="entry name" value="MFS general substrate transporter like domains"/>
    <property type="match status" value="2"/>
</dbReference>
<dbReference type="GO" id="GO:0015293">
    <property type="term" value="F:symporter activity"/>
    <property type="evidence" value="ECO:0007669"/>
    <property type="project" value="InterPro"/>
</dbReference>
<gene>
    <name evidence="3" type="ORF">GCM10007047_23430</name>
</gene>
<keyword evidence="4" id="KW-1185">Reference proteome</keyword>
<dbReference type="InterPro" id="IPR036259">
    <property type="entry name" value="MFS_trans_sf"/>
</dbReference>
<evidence type="ECO:0000256" key="1">
    <source>
        <dbReference type="ARBA" id="ARBA00009617"/>
    </source>
</evidence>
<feature type="transmembrane region" description="Helical" evidence="2">
    <location>
        <begin position="149"/>
        <end position="172"/>
    </location>
</feature>
<evidence type="ECO:0000256" key="2">
    <source>
        <dbReference type="SAM" id="Phobius"/>
    </source>
</evidence>
<dbReference type="GO" id="GO:0005886">
    <property type="term" value="C:plasma membrane"/>
    <property type="evidence" value="ECO:0007669"/>
    <property type="project" value="TreeGrafter"/>
</dbReference>
<evidence type="ECO:0000313" key="3">
    <source>
        <dbReference type="EMBL" id="GHC05771.1"/>
    </source>
</evidence>
<protein>
    <submittedName>
        <fullName evidence="3">Sugar transporter</fullName>
    </submittedName>
</protein>
<feature type="transmembrane region" description="Helical" evidence="2">
    <location>
        <begin position="405"/>
        <end position="425"/>
    </location>
</feature>
<feature type="transmembrane region" description="Helical" evidence="2">
    <location>
        <begin position="493"/>
        <end position="515"/>
    </location>
</feature>
<sequence length="534" mass="60073">MKFKRLKSSLAIIPEKDRIPLGQKVAFGLGQNTEFIAGNLITSTLWMPFFNIGLGISPLVLGVILMIVRAWDAISDPLVGNLSDNTRTRWGRRRPYIFIAAITTALIYPFVWHLPGDIVNGTSWLVAVFDSIPLLNHVDLTAKDKAAGIYLTFICLLYFTSFTCWSMPYYGLQLELTPNYDERTRLTVVMTFIGKVTSFVTGWAFVVIVFIGAVAKGDFTEIDSKPQWVQDFAVFIQPFLRNFAGDVGDDKPIVIGMEILSWFFAGMIILLGILPAIFVKERYYNKEAKTQKSEPFWKSVRESITCKPLWSLIAASFFLVMGYTSISGLGAYVNIYYVCDGDMIKAGVITGLKGSVISITGICLLPFFTWLGERFDKRIAVISMLGTCIFGHLLNIVLMTPEMPYLQIVSGFFESSAISAVWLFLPSMKADVADYDEVNTHRRREGSINAFYSWFIKSSLTLSMGISGVVLAYSGYNADLSVQPDAVINRMFILYLILPAIMWGVALFSIWFYPLSRARSDEIRQMLEERRGFI</sequence>
<dbReference type="EMBL" id="BMXG01000014">
    <property type="protein sequence ID" value="GHC05771.1"/>
    <property type="molecule type" value="Genomic_DNA"/>
</dbReference>
<dbReference type="SUPFAM" id="SSF103473">
    <property type="entry name" value="MFS general substrate transporter"/>
    <property type="match status" value="2"/>
</dbReference>
<dbReference type="PANTHER" id="PTHR11328:SF24">
    <property type="entry name" value="MAJOR FACILITATOR SUPERFAMILY (MFS) PROFILE DOMAIN-CONTAINING PROTEIN"/>
    <property type="match status" value="1"/>
</dbReference>
<proteinExistence type="inferred from homology"/>
<keyword evidence="2" id="KW-0472">Membrane</keyword>
<comment type="caution">
    <text evidence="3">The sequence shown here is derived from an EMBL/GenBank/DDBJ whole genome shotgun (WGS) entry which is preliminary data.</text>
</comment>
<dbReference type="GO" id="GO:0008643">
    <property type="term" value="P:carbohydrate transport"/>
    <property type="evidence" value="ECO:0007669"/>
    <property type="project" value="InterPro"/>
</dbReference>
<dbReference type="Pfam" id="PF13347">
    <property type="entry name" value="MFS_2"/>
    <property type="match status" value="1"/>
</dbReference>
<keyword evidence="3" id="KW-0813">Transport</keyword>
<accession>A0A8J3DJ71</accession>
<organism evidence="3 4">
    <name type="scientific">Cerasicoccus arenae</name>
    <dbReference type="NCBI Taxonomy" id="424488"/>
    <lineage>
        <taxon>Bacteria</taxon>
        <taxon>Pseudomonadati</taxon>
        <taxon>Verrucomicrobiota</taxon>
        <taxon>Opitutia</taxon>
        <taxon>Puniceicoccales</taxon>
        <taxon>Cerasicoccaceae</taxon>
        <taxon>Cerasicoccus</taxon>
    </lineage>
</organism>
<feature type="transmembrane region" description="Helical" evidence="2">
    <location>
        <begin position="309"/>
        <end position="332"/>
    </location>
</feature>
<keyword evidence="2" id="KW-0812">Transmembrane</keyword>
<dbReference type="Proteomes" id="UP000642829">
    <property type="component" value="Unassembled WGS sequence"/>
</dbReference>
<dbReference type="InterPro" id="IPR039672">
    <property type="entry name" value="MFS_2"/>
</dbReference>
<feature type="transmembrane region" description="Helical" evidence="2">
    <location>
        <begin position="49"/>
        <end position="68"/>
    </location>
</feature>
<feature type="transmembrane region" description="Helical" evidence="2">
    <location>
        <begin position="96"/>
        <end position="114"/>
    </location>
</feature>
<feature type="transmembrane region" description="Helical" evidence="2">
    <location>
        <begin position="352"/>
        <end position="372"/>
    </location>
</feature>
<feature type="transmembrane region" description="Helical" evidence="2">
    <location>
        <begin position="192"/>
        <end position="215"/>
    </location>
</feature>
<dbReference type="PANTHER" id="PTHR11328">
    <property type="entry name" value="MAJOR FACILITATOR SUPERFAMILY DOMAIN-CONTAINING PROTEIN"/>
    <property type="match status" value="1"/>
</dbReference>
<reference evidence="3" key="1">
    <citation type="journal article" date="2014" name="Int. J. Syst. Evol. Microbiol.">
        <title>Complete genome sequence of Corynebacterium casei LMG S-19264T (=DSM 44701T), isolated from a smear-ripened cheese.</title>
        <authorList>
            <consortium name="US DOE Joint Genome Institute (JGI-PGF)"/>
            <person name="Walter F."/>
            <person name="Albersmeier A."/>
            <person name="Kalinowski J."/>
            <person name="Ruckert C."/>
        </authorList>
    </citation>
    <scope>NUCLEOTIDE SEQUENCE</scope>
    <source>
        <strain evidence="3">KCTC 12870</strain>
    </source>
</reference>
<dbReference type="RefSeq" id="WP_189515357.1">
    <property type="nucleotide sequence ID" value="NZ_BMXG01000014.1"/>
</dbReference>
<comment type="similarity">
    <text evidence="1">Belongs to the sodium:galactoside symporter (TC 2.A.2) family.</text>
</comment>
<keyword evidence="3" id="KW-0762">Sugar transport</keyword>
<evidence type="ECO:0000313" key="4">
    <source>
        <dbReference type="Proteomes" id="UP000642829"/>
    </source>
</evidence>